<sequence>MYDEKPCDVESPHAKVASCDARLLRLPGEVLNIIFELSAPTKSFVALHASGTRKQTIAFHPRQPALASTCRKLRDQFPLEQYYATNLFLLTESMFLPGRLEEFFAGRPLAKRYLRHARIDLLGIPWIDPSSRKLFLSAQSRVRFTARVTNDGEVVISRLKTKVCCCWLHAIAKRASIGNDHEGHLAEFLLGYAAKINGRYAESRQTCPECGMAKTGSNAEDLNARFVIFFIFGLFFVVLGMLLKTRITG</sequence>
<feature type="transmembrane region" description="Helical" evidence="1">
    <location>
        <begin position="222"/>
        <end position="243"/>
    </location>
</feature>
<name>A0A6J3M2H6_9PEZI</name>
<dbReference type="RefSeq" id="XP_033458158.1">
    <property type="nucleotide sequence ID" value="XM_033607065.1"/>
</dbReference>
<keyword evidence="1" id="KW-1133">Transmembrane helix</keyword>
<keyword evidence="1" id="KW-0812">Transmembrane</keyword>
<dbReference type="AlphaFoldDB" id="A0A6J3M2H6"/>
<gene>
    <name evidence="3" type="ORF">K489DRAFT_402910</name>
</gene>
<dbReference type="Proteomes" id="UP000504637">
    <property type="component" value="Unplaced"/>
</dbReference>
<keyword evidence="1" id="KW-0472">Membrane</keyword>
<accession>A0A6J3M2H6</accession>
<evidence type="ECO:0000256" key="1">
    <source>
        <dbReference type="SAM" id="Phobius"/>
    </source>
</evidence>
<reference evidence="3" key="3">
    <citation type="submission" date="2025-08" db="UniProtKB">
        <authorList>
            <consortium name="RefSeq"/>
        </authorList>
    </citation>
    <scope>IDENTIFICATION</scope>
    <source>
        <strain evidence="3">CBS 342.82</strain>
    </source>
</reference>
<protein>
    <submittedName>
        <fullName evidence="3">Uncharacterized protein</fullName>
    </submittedName>
</protein>
<organism evidence="3">
    <name type="scientific">Dissoconium aciculare CBS 342.82</name>
    <dbReference type="NCBI Taxonomy" id="1314786"/>
    <lineage>
        <taxon>Eukaryota</taxon>
        <taxon>Fungi</taxon>
        <taxon>Dikarya</taxon>
        <taxon>Ascomycota</taxon>
        <taxon>Pezizomycotina</taxon>
        <taxon>Dothideomycetes</taxon>
        <taxon>Dothideomycetidae</taxon>
        <taxon>Mycosphaerellales</taxon>
        <taxon>Dissoconiaceae</taxon>
        <taxon>Dissoconium</taxon>
    </lineage>
</organism>
<reference evidence="3" key="1">
    <citation type="submission" date="2020-01" db="EMBL/GenBank/DDBJ databases">
        <authorList>
            <consortium name="DOE Joint Genome Institute"/>
            <person name="Haridas S."/>
            <person name="Albert R."/>
            <person name="Binder M."/>
            <person name="Bloem J."/>
            <person name="Labutti K."/>
            <person name="Salamov A."/>
            <person name="Andreopoulos B."/>
            <person name="Baker S.E."/>
            <person name="Barry K."/>
            <person name="Bills G."/>
            <person name="Bluhm B.H."/>
            <person name="Cannon C."/>
            <person name="Castanera R."/>
            <person name="Culley D.E."/>
            <person name="Daum C."/>
            <person name="Ezra D."/>
            <person name="Gonzalez J.B."/>
            <person name="Henrissat B."/>
            <person name="Kuo A."/>
            <person name="Liang C."/>
            <person name="Lipzen A."/>
            <person name="Lutzoni F."/>
            <person name="Magnuson J."/>
            <person name="Mondo S."/>
            <person name="Nolan M."/>
            <person name="Ohm R."/>
            <person name="Pangilinan J."/>
            <person name="Park H.-J."/>
            <person name="Ramirez L."/>
            <person name="Alfaro M."/>
            <person name="Sun H."/>
            <person name="Tritt A."/>
            <person name="Yoshinaga Y."/>
            <person name="Zwiers L.-H."/>
            <person name="Turgeon B.G."/>
            <person name="Goodwin S.B."/>
            <person name="Spatafora J.W."/>
            <person name="Crous P.W."/>
            <person name="Grigoriev I.V."/>
        </authorList>
    </citation>
    <scope>NUCLEOTIDE SEQUENCE</scope>
    <source>
        <strain evidence="3">CBS 342.82</strain>
    </source>
</reference>
<reference evidence="3" key="2">
    <citation type="submission" date="2020-04" db="EMBL/GenBank/DDBJ databases">
        <authorList>
            <consortium name="NCBI Genome Project"/>
        </authorList>
    </citation>
    <scope>NUCLEOTIDE SEQUENCE</scope>
    <source>
        <strain evidence="3">CBS 342.82</strain>
    </source>
</reference>
<evidence type="ECO:0000313" key="3">
    <source>
        <dbReference type="RefSeq" id="XP_033458158.1"/>
    </source>
</evidence>
<evidence type="ECO:0000313" key="2">
    <source>
        <dbReference type="Proteomes" id="UP000504637"/>
    </source>
</evidence>
<dbReference type="GeneID" id="54364865"/>
<proteinExistence type="predicted"/>
<dbReference type="OrthoDB" id="3642924at2759"/>
<keyword evidence="2" id="KW-1185">Reference proteome</keyword>